<reference evidence="2" key="1">
    <citation type="submission" date="2023-06" db="EMBL/GenBank/DDBJ databases">
        <authorList>
            <consortium name="Lawrence Berkeley National Laboratory"/>
            <person name="Ahrendt S."/>
            <person name="Sahu N."/>
            <person name="Indic B."/>
            <person name="Wong-Bajracharya J."/>
            <person name="Merenyi Z."/>
            <person name="Ke H.-M."/>
            <person name="Monk M."/>
            <person name="Kocsube S."/>
            <person name="Drula E."/>
            <person name="Lipzen A."/>
            <person name="Balint B."/>
            <person name="Henrissat B."/>
            <person name="Andreopoulos B."/>
            <person name="Martin F.M."/>
            <person name="Harder C.B."/>
            <person name="Rigling D."/>
            <person name="Ford K.L."/>
            <person name="Foster G.D."/>
            <person name="Pangilinan J."/>
            <person name="Papanicolaou A."/>
            <person name="Barry K."/>
            <person name="LaButti K."/>
            <person name="Viragh M."/>
            <person name="Koriabine M."/>
            <person name="Yan M."/>
            <person name="Riley R."/>
            <person name="Champramary S."/>
            <person name="Plett K.L."/>
            <person name="Tsai I.J."/>
            <person name="Slot J."/>
            <person name="Sipos G."/>
            <person name="Plett J."/>
            <person name="Nagy L.G."/>
            <person name="Grigoriev I.V."/>
        </authorList>
    </citation>
    <scope>NUCLEOTIDE SEQUENCE</scope>
    <source>
        <strain evidence="2">CCBAS 213</strain>
    </source>
</reference>
<name>A0AA39KHX0_ARMTA</name>
<dbReference type="GeneID" id="85365181"/>
<gene>
    <name evidence="2" type="ORF">EV420DRAFT_308793</name>
</gene>
<proteinExistence type="predicted"/>
<dbReference type="SMART" id="SM00225">
    <property type="entry name" value="BTB"/>
    <property type="match status" value="1"/>
</dbReference>
<evidence type="ECO:0000313" key="2">
    <source>
        <dbReference type="EMBL" id="KAK0459208.1"/>
    </source>
</evidence>
<evidence type="ECO:0000259" key="1">
    <source>
        <dbReference type="PROSITE" id="PS50097"/>
    </source>
</evidence>
<dbReference type="AlphaFoldDB" id="A0AA39KHX0"/>
<dbReference type="InterPro" id="IPR000210">
    <property type="entry name" value="BTB/POZ_dom"/>
</dbReference>
<keyword evidence="3" id="KW-1185">Reference proteome</keyword>
<comment type="caution">
    <text evidence="2">The sequence shown here is derived from an EMBL/GenBank/DDBJ whole genome shotgun (WGS) entry which is preliminary data.</text>
</comment>
<dbReference type="PROSITE" id="PS50097">
    <property type="entry name" value="BTB"/>
    <property type="match status" value="1"/>
</dbReference>
<dbReference type="Gene3D" id="3.30.710.10">
    <property type="entry name" value="Potassium Channel Kv1.1, Chain A"/>
    <property type="match status" value="1"/>
</dbReference>
<feature type="domain" description="BTB" evidence="1">
    <location>
        <begin position="34"/>
        <end position="107"/>
    </location>
</feature>
<accession>A0AA39KHX0</accession>
<dbReference type="InterPro" id="IPR011333">
    <property type="entry name" value="SKP1/BTB/POZ_sf"/>
</dbReference>
<protein>
    <recommendedName>
        <fullName evidence="1">BTB domain-containing protein</fullName>
    </recommendedName>
</protein>
<dbReference type="SUPFAM" id="SSF54695">
    <property type="entry name" value="POZ domain"/>
    <property type="match status" value="1"/>
</dbReference>
<dbReference type="EMBL" id="JAUEPS010000015">
    <property type="protein sequence ID" value="KAK0459208.1"/>
    <property type="molecule type" value="Genomic_DNA"/>
</dbReference>
<evidence type="ECO:0000313" key="3">
    <source>
        <dbReference type="Proteomes" id="UP001175211"/>
    </source>
</evidence>
<dbReference type="Pfam" id="PF00651">
    <property type="entry name" value="BTB"/>
    <property type="match status" value="1"/>
</dbReference>
<dbReference type="RefSeq" id="XP_060331434.1">
    <property type="nucleotide sequence ID" value="XM_060481633.1"/>
</dbReference>
<organism evidence="2 3">
    <name type="scientific">Armillaria tabescens</name>
    <name type="common">Ringless honey mushroom</name>
    <name type="synonym">Agaricus tabescens</name>
    <dbReference type="NCBI Taxonomy" id="1929756"/>
    <lineage>
        <taxon>Eukaryota</taxon>
        <taxon>Fungi</taxon>
        <taxon>Dikarya</taxon>
        <taxon>Basidiomycota</taxon>
        <taxon>Agaricomycotina</taxon>
        <taxon>Agaricomycetes</taxon>
        <taxon>Agaricomycetidae</taxon>
        <taxon>Agaricales</taxon>
        <taxon>Marasmiineae</taxon>
        <taxon>Physalacriaceae</taxon>
        <taxon>Desarmillaria</taxon>
    </lineage>
</organism>
<sequence>MSSEVPASYHTLADPPIPLPVTSSPCRSQDYYWDTIVLQVEDTLFRVPKYQLVGKSEIFDSMLSLPQGSNEPEGSSDDAPIKLSDISKTDFKSLLQVIYPRDAANPPELSIDSWISVLRLSSLWQMVDTRSNAISHLTQLLCNLSPADRILLGRKFSVAHWISSGYVNLAERGEVVSLEEAGKIGLSTALLIHHVRESLWKRDNEHLHRSSRSRYYGDYNNYNDDECYEKPMEISRKDSVEEAVKLAFGEELRDVEVEGDRFKD</sequence>
<dbReference type="Proteomes" id="UP001175211">
    <property type="component" value="Unassembled WGS sequence"/>
</dbReference>